<proteinExistence type="predicted"/>
<name>A0A1Y0HUC0_CELCE</name>
<gene>
    <name evidence="1" type="ORF">CBR64_09045</name>
</gene>
<dbReference type="AlphaFoldDB" id="A0A1Y0HUC0"/>
<evidence type="ECO:0000313" key="2">
    <source>
        <dbReference type="Proteomes" id="UP000196228"/>
    </source>
</evidence>
<reference evidence="1 2" key="1">
    <citation type="submission" date="2017-05" db="EMBL/GenBank/DDBJ databases">
        <authorList>
            <person name="Song R."/>
            <person name="Chenine A.L."/>
            <person name="Ruprecht R.M."/>
        </authorList>
    </citation>
    <scope>NUCLEOTIDE SEQUENCE [LARGE SCALE GENOMIC DNA]</scope>
    <source>
        <strain evidence="1 2">PSBB019</strain>
    </source>
</reference>
<dbReference type="OrthoDB" id="5149663at2"/>
<dbReference type="Proteomes" id="UP000196228">
    <property type="component" value="Chromosome"/>
</dbReference>
<protein>
    <submittedName>
        <fullName evidence="1">Uncharacterized protein</fullName>
    </submittedName>
</protein>
<dbReference type="KEGG" id="cceu:CBR64_09045"/>
<sequence>MTADLETPPRRSIDLVGEIDASQREMEDVISVVDHEAAIDLIHYVAARARLDSAIAAWNHRATTTWAP</sequence>
<evidence type="ECO:0000313" key="1">
    <source>
        <dbReference type="EMBL" id="ARU51600.1"/>
    </source>
</evidence>
<dbReference type="EMBL" id="CP021383">
    <property type="protein sequence ID" value="ARU51600.1"/>
    <property type="molecule type" value="Genomic_DNA"/>
</dbReference>
<accession>A0A1Y0HUC0</accession>
<organism evidence="1 2">
    <name type="scientific">Cellulosimicrobium cellulans</name>
    <name type="common">Arthrobacter luteus</name>
    <dbReference type="NCBI Taxonomy" id="1710"/>
    <lineage>
        <taxon>Bacteria</taxon>
        <taxon>Bacillati</taxon>
        <taxon>Actinomycetota</taxon>
        <taxon>Actinomycetes</taxon>
        <taxon>Micrococcales</taxon>
        <taxon>Promicromonosporaceae</taxon>
        <taxon>Cellulosimicrobium</taxon>
    </lineage>
</organism>
<dbReference type="RefSeq" id="WP_087470632.1">
    <property type="nucleotide sequence ID" value="NZ_CP021383.1"/>
</dbReference>